<reference evidence="3" key="1">
    <citation type="submission" date="2016-10" db="EMBL/GenBank/DDBJ databases">
        <authorList>
            <person name="Varghese N."/>
            <person name="Submissions S."/>
        </authorList>
    </citation>
    <scope>NUCLEOTIDE SEQUENCE [LARGE SCALE GENOMIC DNA]</scope>
    <source>
        <strain evidence="3">CGMCC 1.7715</strain>
    </source>
</reference>
<proteinExistence type="predicted"/>
<gene>
    <name evidence="2" type="ORF">SAMN04488060_1784</name>
</gene>
<protein>
    <submittedName>
        <fullName evidence="2">Uncharacterized protein</fullName>
    </submittedName>
</protein>
<dbReference type="EMBL" id="FOWZ01000002">
    <property type="protein sequence ID" value="SFP16715.1"/>
    <property type="molecule type" value="Genomic_DNA"/>
</dbReference>
<dbReference type="OrthoDB" id="9017325at2"/>
<evidence type="ECO:0000256" key="1">
    <source>
        <dbReference type="SAM" id="MobiDB-lite"/>
    </source>
</evidence>
<dbReference type="AlphaFoldDB" id="A0A1I5N480"/>
<dbReference type="RefSeq" id="WP_090480130.1">
    <property type="nucleotide sequence ID" value="NZ_FOWZ01000002.1"/>
</dbReference>
<dbReference type="Proteomes" id="UP000199331">
    <property type="component" value="Unassembled WGS sequence"/>
</dbReference>
<organism evidence="2 3">
    <name type="scientific">Qipengyuania nanhaisediminis</name>
    <dbReference type="NCBI Taxonomy" id="604088"/>
    <lineage>
        <taxon>Bacteria</taxon>
        <taxon>Pseudomonadati</taxon>
        <taxon>Pseudomonadota</taxon>
        <taxon>Alphaproteobacteria</taxon>
        <taxon>Sphingomonadales</taxon>
        <taxon>Erythrobacteraceae</taxon>
        <taxon>Qipengyuania</taxon>
    </lineage>
</organism>
<keyword evidence="3" id="KW-1185">Reference proteome</keyword>
<accession>A0A1I5N480</accession>
<name>A0A1I5N480_9SPHN</name>
<evidence type="ECO:0000313" key="2">
    <source>
        <dbReference type="EMBL" id="SFP16715.1"/>
    </source>
</evidence>
<evidence type="ECO:0000313" key="3">
    <source>
        <dbReference type="Proteomes" id="UP000199331"/>
    </source>
</evidence>
<dbReference type="STRING" id="604088.SAMN04488060_1784"/>
<sequence>MSMLASKEAVSDQDEGEQPRTRMSVFVHPSTDEVPEFTWARHYYKGSENRDGIRPWLDKKIFPGSDPRFGCAAKLDVLLPAAASGDLARSGTLVDRYDETHPQYEKHVMVHVKIMLDDHEPWHAGFERVRSFARAHFADRFATVLIAHVPAMGGLTGKGNHVHCAVLARTLSINGFEGACRVLCSDQGYEAALTAWRDHKESWDAAA</sequence>
<feature type="region of interest" description="Disordered" evidence="1">
    <location>
        <begin position="1"/>
        <end position="22"/>
    </location>
</feature>